<dbReference type="SFLD" id="SFLDS00001">
    <property type="entry name" value="Enolase"/>
    <property type="match status" value="1"/>
</dbReference>
<sequence>MDGPGAPALARLTLYHFRHRLSRPISTIMGPVTARPALVLKIEDTEGAAGYGEIWCNFPPDGDLHRMRLACNILPDALSAISAGPETAFFQLARRFHNLSLQAGEPGPLAQVAAGADIALADLAARRAGVPLAVHLGAERVGPVPAYASGISPDIWPGQLERMRARGFRDFKLRIGFGVEDSLPELARMVAALAPDERLRVDANQSWSFDTALARVRKLGAFDLHWLEEPLRADAPWPEWQRLADASPVPLAAGENLRTAADFGAAIASGAIRVVQPDICKWGGLNGAAEVARQALAAGLSYCPHYLGGGVGLMASAHLLAAVGGPGLLEVDSSENPLSAGLSAHDGSLAEGRFPIPDAPGLGYDPDIACCSDMLREKIEIPLSAY</sequence>
<gene>
    <name evidence="3" type="ORF">M2319_000623</name>
</gene>
<dbReference type="InterPro" id="IPR034593">
    <property type="entry name" value="DgoD-like"/>
</dbReference>
<dbReference type="InterPro" id="IPR029017">
    <property type="entry name" value="Enolase-like_N"/>
</dbReference>
<dbReference type="PANTHER" id="PTHR48080">
    <property type="entry name" value="D-GALACTONATE DEHYDRATASE-RELATED"/>
    <property type="match status" value="1"/>
</dbReference>
<keyword evidence="4" id="KW-1185">Reference proteome</keyword>
<dbReference type="InterPro" id="IPR036849">
    <property type="entry name" value="Enolase-like_C_sf"/>
</dbReference>
<keyword evidence="1" id="KW-0456">Lyase</keyword>
<dbReference type="InterPro" id="IPR029065">
    <property type="entry name" value="Enolase_C-like"/>
</dbReference>
<dbReference type="SMART" id="SM00922">
    <property type="entry name" value="MR_MLE"/>
    <property type="match status" value="1"/>
</dbReference>
<proteinExistence type="predicted"/>
<evidence type="ECO:0000256" key="1">
    <source>
        <dbReference type="ARBA" id="ARBA00023239"/>
    </source>
</evidence>
<dbReference type="SUPFAM" id="SSF54826">
    <property type="entry name" value="Enolase N-terminal domain-like"/>
    <property type="match status" value="1"/>
</dbReference>
<dbReference type="SUPFAM" id="SSF51604">
    <property type="entry name" value="Enolase C-terminal domain-like"/>
    <property type="match status" value="1"/>
</dbReference>
<dbReference type="Gene3D" id="3.30.390.10">
    <property type="entry name" value="Enolase-like, N-terminal domain"/>
    <property type="match status" value="1"/>
</dbReference>
<evidence type="ECO:0000313" key="3">
    <source>
        <dbReference type="EMBL" id="MCW2306304.1"/>
    </source>
</evidence>
<evidence type="ECO:0000313" key="4">
    <source>
        <dbReference type="Proteomes" id="UP001209755"/>
    </source>
</evidence>
<evidence type="ECO:0000259" key="2">
    <source>
        <dbReference type="SMART" id="SM00922"/>
    </source>
</evidence>
<comment type="caution">
    <text evidence="3">The sequence shown here is derived from an EMBL/GenBank/DDBJ whole genome shotgun (WGS) entry which is preliminary data.</text>
</comment>
<dbReference type="Pfam" id="PF02746">
    <property type="entry name" value="MR_MLE_N"/>
    <property type="match status" value="1"/>
</dbReference>
<dbReference type="Pfam" id="PF13378">
    <property type="entry name" value="MR_MLE_C"/>
    <property type="match status" value="1"/>
</dbReference>
<organism evidence="3 4">
    <name type="scientific">Rhodobium gokarnense</name>
    <dbReference type="NCBI Taxonomy" id="364296"/>
    <lineage>
        <taxon>Bacteria</taxon>
        <taxon>Pseudomonadati</taxon>
        <taxon>Pseudomonadota</taxon>
        <taxon>Alphaproteobacteria</taxon>
        <taxon>Hyphomicrobiales</taxon>
        <taxon>Rhodobiaceae</taxon>
        <taxon>Rhodobium</taxon>
    </lineage>
</organism>
<dbReference type="EMBL" id="JAOQNS010000002">
    <property type="protein sequence ID" value="MCW2306304.1"/>
    <property type="molecule type" value="Genomic_DNA"/>
</dbReference>
<dbReference type="RefSeq" id="WP_264599978.1">
    <property type="nucleotide sequence ID" value="NZ_JAOQNS010000002.1"/>
</dbReference>
<dbReference type="Proteomes" id="UP001209755">
    <property type="component" value="Unassembled WGS sequence"/>
</dbReference>
<accession>A0ABT3H7F0</accession>
<name>A0ABT3H7F0_9HYPH</name>
<reference evidence="4" key="1">
    <citation type="submission" date="2023-07" db="EMBL/GenBank/DDBJ databases">
        <title>Genome sequencing of Purple Non-Sulfur Bacteria from various extreme environments.</title>
        <authorList>
            <person name="Mayer M."/>
        </authorList>
    </citation>
    <scope>NUCLEOTIDE SEQUENCE [LARGE SCALE GENOMIC DNA]</scope>
    <source>
        <strain evidence="4">DSM 17935</strain>
    </source>
</reference>
<dbReference type="PANTHER" id="PTHR48080:SF2">
    <property type="entry name" value="D-GALACTONATE DEHYDRATASE"/>
    <property type="match status" value="1"/>
</dbReference>
<dbReference type="InterPro" id="IPR018110">
    <property type="entry name" value="Mandel_Rmase/mucon_lact_enz_CS"/>
</dbReference>
<dbReference type="PROSITE" id="PS00909">
    <property type="entry name" value="MR_MLE_2"/>
    <property type="match status" value="1"/>
</dbReference>
<dbReference type="InterPro" id="IPR013342">
    <property type="entry name" value="Mandelate_racemase_C"/>
</dbReference>
<dbReference type="InterPro" id="IPR013341">
    <property type="entry name" value="Mandelate_racemase_N_dom"/>
</dbReference>
<protein>
    <submittedName>
        <fullName evidence="3">L-alanine-DL-glutamate epimerase-like enolase superfamily enzyme</fullName>
    </submittedName>
</protein>
<dbReference type="Gene3D" id="3.20.20.120">
    <property type="entry name" value="Enolase-like C-terminal domain"/>
    <property type="match status" value="1"/>
</dbReference>
<feature type="domain" description="Mandelate racemase/muconate lactonizing enzyme C-terminal" evidence="2">
    <location>
        <begin position="153"/>
        <end position="250"/>
    </location>
</feature>
<dbReference type="CDD" id="cd03316">
    <property type="entry name" value="MR_like"/>
    <property type="match status" value="1"/>
</dbReference>